<dbReference type="GO" id="GO:0005524">
    <property type="term" value="F:ATP binding"/>
    <property type="evidence" value="ECO:0007669"/>
    <property type="project" value="UniProtKB-KW"/>
</dbReference>
<dbReference type="PROSITE" id="PS50893">
    <property type="entry name" value="ABC_TRANSPORTER_2"/>
    <property type="match status" value="2"/>
</dbReference>
<comment type="caution">
    <text evidence="6">The sequence shown here is derived from an EMBL/GenBank/DDBJ whole genome shotgun (WGS) entry which is preliminary data.</text>
</comment>
<proteinExistence type="inferred from homology"/>
<sequence>MAEKLLEIKNLTVEFQTEDESVKAVKSLNLSIPKGKTVGLVGESGSGKSVTSLAIMGLIPNPPGRISEGEILYHGEDLTKVSNERLRQLRGNKIAMIFQEPMTSLNPVFTTGNQIDEVLMLHQGMNKEEARKRTIELYEEVGIPEPKESVNKYPHQMSGGQKQRVMIAMAMACEPELLICDEPTTALDVTIQKQVLELMFDLQRKHGMSMLFITHDLAVIADIADEVAVMFRGDLVEQNTTKALFENPQHPYTKGLLACRPSLDENPVRLLTVDDFLNAKEDIDVSSLEMKKPRAISETENPVLLEIKNFNKHFPIKGGIFGRTVDWFKAVDDVSLQVRKGRTLGLVGESGCGKTTLGRSILRLLEPTAGEVIYDGINVTNLNKKEMREIRERMQIIFQDPYSSLNPRMTIGDIITEPMVIHGIGSTKRERYDVAADLLEKVGLKGDHLNRYPHEFSGGQRQRICIARALSLKPEFIICDESVSALDVSVQAQVLNLLQDLQDELGLTYIFISHDLSVVKYISDEIGVMNKGQIVEYGPAEEVYHNPKDEYTKKLLSAIPRGVPKELLQE</sequence>
<feature type="domain" description="ABC transporter" evidence="5">
    <location>
        <begin position="305"/>
        <end position="556"/>
    </location>
</feature>
<dbReference type="PANTHER" id="PTHR43776:SF7">
    <property type="entry name" value="D,D-DIPEPTIDE TRANSPORT ATP-BINDING PROTEIN DDPF-RELATED"/>
    <property type="match status" value="1"/>
</dbReference>
<dbReference type="InterPro" id="IPR003439">
    <property type="entry name" value="ABC_transporter-like_ATP-bd"/>
</dbReference>
<dbReference type="NCBIfam" id="NF008453">
    <property type="entry name" value="PRK11308.1"/>
    <property type="match status" value="2"/>
</dbReference>
<dbReference type="EMBL" id="QDKL01000002">
    <property type="protein sequence ID" value="RZF22030.1"/>
    <property type="molecule type" value="Genomic_DNA"/>
</dbReference>
<dbReference type="InterPro" id="IPR003593">
    <property type="entry name" value="AAA+_ATPase"/>
</dbReference>
<keyword evidence="2" id="KW-0813">Transport</keyword>
<dbReference type="Proteomes" id="UP000443582">
    <property type="component" value="Unassembled WGS sequence"/>
</dbReference>
<name>A0ABY0IGF5_9BACT</name>
<evidence type="ECO:0000259" key="5">
    <source>
        <dbReference type="PROSITE" id="PS50893"/>
    </source>
</evidence>
<dbReference type="Pfam" id="PF08352">
    <property type="entry name" value="oligo_HPY"/>
    <property type="match status" value="2"/>
</dbReference>
<evidence type="ECO:0000313" key="6">
    <source>
        <dbReference type="EMBL" id="RZF22030.1"/>
    </source>
</evidence>
<dbReference type="InterPro" id="IPR013563">
    <property type="entry name" value="Oligopep_ABC_C"/>
</dbReference>
<evidence type="ECO:0000256" key="3">
    <source>
        <dbReference type="ARBA" id="ARBA00022741"/>
    </source>
</evidence>
<dbReference type="InterPro" id="IPR017871">
    <property type="entry name" value="ABC_transporter-like_CS"/>
</dbReference>
<dbReference type="CDD" id="cd03257">
    <property type="entry name" value="ABC_NikE_OppD_transporters"/>
    <property type="match status" value="2"/>
</dbReference>
<dbReference type="InterPro" id="IPR050319">
    <property type="entry name" value="ABC_transp_ATP-bind"/>
</dbReference>
<dbReference type="PANTHER" id="PTHR43776">
    <property type="entry name" value="TRANSPORT ATP-BINDING PROTEIN"/>
    <property type="match status" value="1"/>
</dbReference>
<organism evidence="6 7">
    <name type="scientific">Halobacteriovorax vibrionivorans</name>
    <dbReference type="NCBI Taxonomy" id="2152716"/>
    <lineage>
        <taxon>Bacteria</taxon>
        <taxon>Pseudomonadati</taxon>
        <taxon>Bdellovibrionota</taxon>
        <taxon>Bacteriovoracia</taxon>
        <taxon>Bacteriovoracales</taxon>
        <taxon>Halobacteriovoraceae</taxon>
        <taxon>Halobacteriovorax</taxon>
    </lineage>
</organism>
<reference evidence="7" key="1">
    <citation type="journal article" date="2019" name="Int. J. Syst. Evol. Microbiol.">
        <title>Halobacteriovorax valvorus sp. nov., a novel prokaryotic predator isolated from coastal seawater of China.</title>
        <authorList>
            <person name="Chen M.-X."/>
        </authorList>
    </citation>
    <scope>NUCLEOTIDE SEQUENCE [LARGE SCALE GENOMIC DNA]</scope>
    <source>
        <strain evidence="7">BL9</strain>
    </source>
</reference>
<accession>A0ABY0IGF5</accession>
<evidence type="ECO:0000256" key="4">
    <source>
        <dbReference type="ARBA" id="ARBA00022840"/>
    </source>
</evidence>
<keyword evidence="7" id="KW-1185">Reference proteome</keyword>
<dbReference type="SMART" id="SM00382">
    <property type="entry name" value="AAA"/>
    <property type="match status" value="2"/>
</dbReference>
<dbReference type="SUPFAM" id="SSF52540">
    <property type="entry name" value="P-loop containing nucleoside triphosphate hydrolases"/>
    <property type="match status" value="2"/>
</dbReference>
<dbReference type="PROSITE" id="PS00211">
    <property type="entry name" value="ABC_TRANSPORTER_1"/>
    <property type="match status" value="2"/>
</dbReference>
<dbReference type="RefSeq" id="WP_115362010.1">
    <property type="nucleotide sequence ID" value="NZ_QDKL01000002.1"/>
</dbReference>
<comment type="similarity">
    <text evidence="1">Belongs to the ABC transporter superfamily.</text>
</comment>
<keyword evidence="4 6" id="KW-0067">ATP-binding</keyword>
<evidence type="ECO:0000256" key="2">
    <source>
        <dbReference type="ARBA" id="ARBA00022448"/>
    </source>
</evidence>
<dbReference type="Pfam" id="PF00005">
    <property type="entry name" value="ABC_tran"/>
    <property type="match status" value="2"/>
</dbReference>
<gene>
    <name evidence="6" type="ORF">DAY19_10125</name>
</gene>
<keyword evidence="3" id="KW-0547">Nucleotide-binding</keyword>
<dbReference type="Gene3D" id="3.40.50.300">
    <property type="entry name" value="P-loop containing nucleotide triphosphate hydrolases"/>
    <property type="match status" value="2"/>
</dbReference>
<evidence type="ECO:0000256" key="1">
    <source>
        <dbReference type="ARBA" id="ARBA00005417"/>
    </source>
</evidence>
<dbReference type="InterPro" id="IPR027417">
    <property type="entry name" value="P-loop_NTPase"/>
</dbReference>
<protein>
    <submittedName>
        <fullName evidence="6">ABC transporter ATP-binding protein</fullName>
    </submittedName>
</protein>
<feature type="domain" description="ABC transporter" evidence="5">
    <location>
        <begin position="6"/>
        <end position="257"/>
    </location>
</feature>
<evidence type="ECO:0000313" key="7">
    <source>
        <dbReference type="Proteomes" id="UP000443582"/>
    </source>
</evidence>
<dbReference type="NCBIfam" id="NF007739">
    <property type="entry name" value="PRK10419.1"/>
    <property type="match status" value="2"/>
</dbReference>